<evidence type="ECO:0000313" key="7">
    <source>
        <dbReference type="Proteomes" id="UP000465778"/>
    </source>
</evidence>
<protein>
    <submittedName>
        <fullName evidence="6">Transcriptional regulator, LysR family</fullName>
    </submittedName>
</protein>
<name>A0A800NBU4_CYTFI</name>
<dbReference type="Pfam" id="PF03466">
    <property type="entry name" value="LysR_substrate"/>
    <property type="match status" value="1"/>
</dbReference>
<dbReference type="PANTHER" id="PTHR30419">
    <property type="entry name" value="HTH-TYPE TRANSCRIPTIONAL REGULATOR YBHD"/>
    <property type="match status" value="1"/>
</dbReference>
<dbReference type="SUPFAM" id="SSF53850">
    <property type="entry name" value="Periplasmic binding protein-like II"/>
    <property type="match status" value="1"/>
</dbReference>
<proteinExistence type="inferred from homology"/>
<dbReference type="InterPro" id="IPR000847">
    <property type="entry name" value="LysR_HTH_N"/>
</dbReference>
<keyword evidence="2" id="KW-0805">Transcription regulation</keyword>
<evidence type="ECO:0000256" key="1">
    <source>
        <dbReference type="ARBA" id="ARBA00009437"/>
    </source>
</evidence>
<dbReference type="InterPro" id="IPR050950">
    <property type="entry name" value="HTH-type_LysR_regulators"/>
</dbReference>
<dbReference type="OrthoDB" id="9803735at2"/>
<dbReference type="SUPFAM" id="SSF46785">
    <property type="entry name" value="Winged helix' DNA-binding domain"/>
    <property type="match status" value="1"/>
</dbReference>
<dbReference type="Pfam" id="PF00126">
    <property type="entry name" value="HTH_1"/>
    <property type="match status" value="1"/>
</dbReference>
<dbReference type="InterPro" id="IPR036390">
    <property type="entry name" value="WH_DNA-bd_sf"/>
</dbReference>
<evidence type="ECO:0000256" key="2">
    <source>
        <dbReference type="ARBA" id="ARBA00023015"/>
    </source>
</evidence>
<sequence>MDLRQLKYFVTIVEEGQITLAAKKLNMAQPPLSQQLINLEKELGTKLLIRNGRSLELTEAGEILYTKGKKHLYNFDDIINEVKEAGGGLRGTLNIGTAISCICYLPERIHHFQAHYPHVTFKIWEGDPFRLSDYILDRKIELAIVRSPIEKKNFSYIPIEEEPFVCILPLDWPVGSKTNSVTMEELSVFPLVALHRVNGEGIYEMLLEEFTKRGLKPKIVAESPNITILLSLVESGVGAAILPSSASTSYSRDNLKVLSINDCHLSTGTYAIWLKNGYLSQIAKRFLETFNKNSHHIQNKL</sequence>
<dbReference type="PRINTS" id="PR00039">
    <property type="entry name" value="HTHLYSR"/>
</dbReference>
<accession>A0A800NBU4</accession>
<organism evidence="6 7">
    <name type="scientific">Cytobacillus firmus</name>
    <name type="common">Bacillus firmus</name>
    <dbReference type="NCBI Taxonomy" id="1399"/>
    <lineage>
        <taxon>Bacteria</taxon>
        <taxon>Bacillati</taxon>
        <taxon>Bacillota</taxon>
        <taxon>Bacilli</taxon>
        <taxon>Bacillales</taxon>
        <taxon>Bacillaceae</taxon>
        <taxon>Cytobacillus</taxon>
    </lineage>
</organism>
<evidence type="ECO:0000256" key="3">
    <source>
        <dbReference type="ARBA" id="ARBA00023125"/>
    </source>
</evidence>
<dbReference type="GO" id="GO:0003700">
    <property type="term" value="F:DNA-binding transcription factor activity"/>
    <property type="evidence" value="ECO:0007669"/>
    <property type="project" value="InterPro"/>
</dbReference>
<keyword evidence="3" id="KW-0238">DNA-binding</keyword>
<evidence type="ECO:0000259" key="5">
    <source>
        <dbReference type="PROSITE" id="PS50931"/>
    </source>
</evidence>
<dbReference type="Gene3D" id="3.40.190.290">
    <property type="match status" value="1"/>
</dbReference>
<dbReference type="EMBL" id="VDEM01000009">
    <property type="protein sequence ID" value="KAF0824935.1"/>
    <property type="molecule type" value="Genomic_DNA"/>
</dbReference>
<dbReference type="InterPro" id="IPR036388">
    <property type="entry name" value="WH-like_DNA-bd_sf"/>
</dbReference>
<dbReference type="PANTHER" id="PTHR30419:SF28">
    <property type="entry name" value="HTH-TYPE TRANSCRIPTIONAL REGULATOR BSDA"/>
    <property type="match status" value="1"/>
</dbReference>
<evidence type="ECO:0000313" key="6">
    <source>
        <dbReference type="EMBL" id="KAF0824935.1"/>
    </source>
</evidence>
<dbReference type="GO" id="GO:0003677">
    <property type="term" value="F:DNA binding"/>
    <property type="evidence" value="ECO:0007669"/>
    <property type="project" value="UniProtKB-KW"/>
</dbReference>
<gene>
    <name evidence="6" type="ORF">KIS1582_1322</name>
</gene>
<comment type="similarity">
    <text evidence="1">Belongs to the LysR transcriptional regulatory family.</text>
</comment>
<dbReference type="PROSITE" id="PS50931">
    <property type="entry name" value="HTH_LYSR"/>
    <property type="match status" value="1"/>
</dbReference>
<feature type="domain" description="HTH lysR-type" evidence="5">
    <location>
        <begin position="1"/>
        <end position="58"/>
    </location>
</feature>
<dbReference type="CDD" id="cd05466">
    <property type="entry name" value="PBP2_LTTR_substrate"/>
    <property type="match status" value="1"/>
</dbReference>
<dbReference type="GO" id="GO:0005829">
    <property type="term" value="C:cytosol"/>
    <property type="evidence" value="ECO:0007669"/>
    <property type="project" value="TreeGrafter"/>
</dbReference>
<evidence type="ECO:0000256" key="4">
    <source>
        <dbReference type="ARBA" id="ARBA00023163"/>
    </source>
</evidence>
<dbReference type="RefSeq" id="WP_159344622.1">
    <property type="nucleotide sequence ID" value="NZ_JBALOT010000004.1"/>
</dbReference>
<dbReference type="Gene3D" id="1.10.10.10">
    <property type="entry name" value="Winged helix-like DNA-binding domain superfamily/Winged helix DNA-binding domain"/>
    <property type="match status" value="1"/>
</dbReference>
<comment type="caution">
    <text evidence="6">The sequence shown here is derived from an EMBL/GenBank/DDBJ whole genome shotgun (WGS) entry which is preliminary data.</text>
</comment>
<keyword evidence="4" id="KW-0804">Transcription</keyword>
<dbReference type="Proteomes" id="UP000465778">
    <property type="component" value="Unassembled WGS sequence"/>
</dbReference>
<dbReference type="AlphaFoldDB" id="A0A800NBU4"/>
<reference evidence="6 7" key="1">
    <citation type="journal article" date="2020" name="G3 (Bethesda)">
        <title>Whole Genome Sequencing and Comparative Genomics of Two Nematicidal Bacillus Strains Reveals a Wide Range of Possible Virulence Factors.</title>
        <authorList>
            <person name="Susic N."/>
            <person name="Janezic S."/>
            <person name="Rupnik M."/>
            <person name="Geric Stare B."/>
        </authorList>
    </citation>
    <scope>NUCLEOTIDE SEQUENCE [LARGE SCALE GENOMIC DNA]</scope>
    <source>
        <strain evidence="6 7">I-1582</strain>
    </source>
</reference>
<dbReference type="FunFam" id="1.10.10.10:FF:000001">
    <property type="entry name" value="LysR family transcriptional regulator"/>
    <property type="match status" value="1"/>
</dbReference>
<dbReference type="InterPro" id="IPR005119">
    <property type="entry name" value="LysR_subst-bd"/>
</dbReference>